<dbReference type="WBParaSite" id="nRc.2.0.1.t40531-RA">
    <property type="protein sequence ID" value="nRc.2.0.1.t40531-RA"/>
    <property type="gene ID" value="nRc.2.0.1.g40531"/>
</dbReference>
<organism evidence="1 2">
    <name type="scientific">Romanomermis culicivorax</name>
    <name type="common">Nematode worm</name>
    <dbReference type="NCBI Taxonomy" id="13658"/>
    <lineage>
        <taxon>Eukaryota</taxon>
        <taxon>Metazoa</taxon>
        <taxon>Ecdysozoa</taxon>
        <taxon>Nematoda</taxon>
        <taxon>Enoplea</taxon>
        <taxon>Dorylaimia</taxon>
        <taxon>Mermithida</taxon>
        <taxon>Mermithoidea</taxon>
        <taxon>Mermithidae</taxon>
        <taxon>Romanomermis</taxon>
    </lineage>
</organism>
<protein>
    <submittedName>
        <fullName evidence="2">Uncharacterized protein</fullName>
    </submittedName>
</protein>
<sequence>MRIGAIFMDHLLIPNIGI</sequence>
<dbReference type="Proteomes" id="UP000887565">
    <property type="component" value="Unplaced"/>
</dbReference>
<dbReference type="AlphaFoldDB" id="A0A915KP18"/>
<reference evidence="2" key="1">
    <citation type="submission" date="2022-11" db="UniProtKB">
        <authorList>
            <consortium name="WormBaseParasite"/>
        </authorList>
    </citation>
    <scope>IDENTIFICATION</scope>
</reference>
<evidence type="ECO:0000313" key="2">
    <source>
        <dbReference type="WBParaSite" id="nRc.2.0.1.t40531-RA"/>
    </source>
</evidence>
<accession>A0A915KP18</accession>
<keyword evidence="1" id="KW-1185">Reference proteome</keyword>
<proteinExistence type="predicted"/>
<name>A0A915KP18_ROMCU</name>
<evidence type="ECO:0000313" key="1">
    <source>
        <dbReference type="Proteomes" id="UP000887565"/>
    </source>
</evidence>